<feature type="repeat" description="TPR" evidence="1">
    <location>
        <begin position="16"/>
        <end position="49"/>
    </location>
</feature>
<dbReference type="InterPro" id="IPR019734">
    <property type="entry name" value="TPR_rpt"/>
</dbReference>
<dbReference type="InterPro" id="IPR011990">
    <property type="entry name" value="TPR-like_helical_dom_sf"/>
</dbReference>
<dbReference type="SMART" id="SM00028">
    <property type="entry name" value="TPR"/>
    <property type="match status" value="2"/>
</dbReference>
<dbReference type="PROSITE" id="PS50005">
    <property type="entry name" value="TPR"/>
    <property type="match status" value="1"/>
</dbReference>
<sequence>MLDRLLTMLEKGQDNAMLRFSLGQEYARRDRHEEAARHFAEAVRQQPDYSAAWKGYGKALANQGALVESAEVYRRGIAVAEEKGDKQAAREMQVFLKRIEKNLS</sequence>
<keyword evidence="1" id="KW-0802">TPR repeat</keyword>
<organism evidence="2 3">
    <name type="scientific">Natronospira bacteriovora</name>
    <dbReference type="NCBI Taxonomy" id="3069753"/>
    <lineage>
        <taxon>Bacteria</taxon>
        <taxon>Pseudomonadati</taxon>
        <taxon>Pseudomonadota</taxon>
        <taxon>Gammaproteobacteria</taxon>
        <taxon>Natronospirales</taxon>
        <taxon>Natronospiraceae</taxon>
        <taxon>Natronospira</taxon>
    </lineage>
</organism>
<evidence type="ECO:0000313" key="2">
    <source>
        <dbReference type="EMBL" id="MDQ2069678.1"/>
    </source>
</evidence>
<comment type="caution">
    <text evidence="2">The sequence shown here is derived from an EMBL/GenBank/DDBJ whole genome shotgun (WGS) entry which is preliminary data.</text>
</comment>
<dbReference type="Pfam" id="PF13432">
    <property type="entry name" value="TPR_16"/>
    <property type="match status" value="1"/>
</dbReference>
<name>A0ABU0W6L8_9GAMM</name>
<proteinExistence type="predicted"/>
<keyword evidence="3" id="KW-1185">Reference proteome</keyword>
<evidence type="ECO:0000256" key="1">
    <source>
        <dbReference type="PROSITE-ProRule" id="PRU00339"/>
    </source>
</evidence>
<dbReference type="RefSeq" id="WP_306728178.1">
    <property type="nucleotide sequence ID" value="NZ_JAVDDT010000004.1"/>
</dbReference>
<dbReference type="Proteomes" id="UP001239019">
    <property type="component" value="Unassembled WGS sequence"/>
</dbReference>
<reference evidence="2 3" key="1">
    <citation type="submission" date="2023-08" db="EMBL/GenBank/DDBJ databases">
        <title>Whole-genome sequencing of halo(alkali)philic microorganisms from hypersaline lakes.</title>
        <authorList>
            <person name="Sorokin D.Y."/>
            <person name="Abbas B."/>
            <person name="Merkel A.Y."/>
        </authorList>
    </citation>
    <scope>NUCLEOTIDE SEQUENCE [LARGE SCALE GENOMIC DNA]</scope>
    <source>
        <strain evidence="2 3">AB-CW4</strain>
    </source>
</reference>
<dbReference type="Gene3D" id="1.25.40.10">
    <property type="entry name" value="Tetratricopeptide repeat domain"/>
    <property type="match status" value="1"/>
</dbReference>
<dbReference type="EMBL" id="JAVDDT010000004">
    <property type="protein sequence ID" value="MDQ2069678.1"/>
    <property type="molecule type" value="Genomic_DNA"/>
</dbReference>
<accession>A0ABU0W6L8</accession>
<evidence type="ECO:0000313" key="3">
    <source>
        <dbReference type="Proteomes" id="UP001239019"/>
    </source>
</evidence>
<gene>
    <name evidence="2" type="ORF">RBH19_07325</name>
</gene>
<protein>
    <submittedName>
        <fullName evidence="2">Tetratricopeptide repeat protein</fullName>
    </submittedName>
</protein>
<dbReference type="SUPFAM" id="SSF48452">
    <property type="entry name" value="TPR-like"/>
    <property type="match status" value="1"/>
</dbReference>